<gene>
    <name evidence="3" type="primary">LOC128772488</name>
</gene>
<feature type="compositionally biased region" description="Basic and acidic residues" evidence="1">
    <location>
        <begin position="40"/>
        <end position="56"/>
    </location>
</feature>
<accession>A0A9W2VDM6</accession>
<reference evidence="3" key="1">
    <citation type="submission" date="2025-08" db="UniProtKB">
        <authorList>
            <consortium name="RefSeq"/>
        </authorList>
    </citation>
    <scope>IDENTIFICATION</scope>
    <source>
        <tissue evidence="3">Whole blood</tissue>
    </source>
</reference>
<evidence type="ECO:0000313" key="3">
    <source>
        <dbReference type="RefSeq" id="XP_053756714.1"/>
    </source>
</evidence>
<feature type="region of interest" description="Disordered" evidence="1">
    <location>
        <begin position="90"/>
        <end position="109"/>
    </location>
</feature>
<proteinExistence type="predicted"/>
<name>A0A9W2VDM6_PANPR</name>
<organism evidence="2 3">
    <name type="scientific">Panthera pardus</name>
    <name type="common">Leopard</name>
    <name type="synonym">Felis pardus</name>
    <dbReference type="NCBI Taxonomy" id="9691"/>
    <lineage>
        <taxon>Eukaryota</taxon>
        <taxon>Metazoa</taxon>
        <taxon>Chordata</taxon>
        <taxon>Craniata</taxon>
        <taxon>Vertebrata</taxon>
        <taxon>Euteleostomi</taxon>
        <taxon>Mammalia</taxon>
        <taxon>Eutheria</taxon>
        <taxon>Laurasiatheria</taxon>
        <taxon>Carnivora</taxon>
        <taxon>Feliformia</taxon>
        <taxon>Felidae</taxon>
        <taxon>Pantherinae</taxon>
        <taxon>Panthera</taxon>
    </lineage>
</organism>
<evidence type="ECO:0000313" key="2">
    <source>
        <dbReference type="Proteomes" id="UP001165780"/>
    </source>
</evidence>
<evidence type="ECO:0000256" key="1">
    <source>
        <dbReference type="SAM" id="MobiDB-lite"/>
    </source>
</evidence>
<sequence length="148" mass="16177">MGPRSAELSQRLQAHTREQEAACTRWTRFPSKDQSTFESFSERRPEVFTEDPRGDRGTVSANKKLRAPASQEDGMRGAIESGAPLTVVLSSEDHPEGRPRTWLGGEGGGGGTVQSSTLCVAQAWSTVSYRRHSFLMSRSPHCLKDGAV</sequence>
<dbReference type="AlphaFoldDB" id="A0A9W2VDM6"/>
<keyword evidence="2" id="KW-1185">Reference proteome</keyword>
<dbReference type="GeneID" id="128772488"/>
<dbReference type="Proteomes" id="UP001165780">
    <property type="component" value="Unplaced"/>
</dbReference>
<feature type="region of interest" description="Disordered" evidence="1">
    <location>
        <begin position="1"/>
        <end position="77"/>
    </location>
</feature>
<protein>
    <submittedName>
        <fullName evidence="3">Uncharacterized protein LOC128772488 isoform X3</fullName>
    </submittedName>
</protein>
<dbReference type="RefSeq" id="XP_053756714.1">
    <property type="nucleotide sequence ID" value="XM_053900739.1"/>
</dbReference>